<dbReference type="RefSeq" id="WP_189061289.1">
    <property type="nucleotide sequence ID" value="NZ_BMMK01000038.1"/>
</dbReference>
<reference evidence="1" key="1">
    <citation type="journal article" date="2014" name="Int. J. Syst. Evol. Microbiol.">
        <title>Complete genome sequence of Corynebacterium casei LMG S-19264T (=DSM 44701T), isolated from a smear-ripened cheese.</title>
        <authorList>
            <consortium name="US DOE Joint Genome Institute (JGI-PGF)"/>
            <person name="Walter F."/>
            <person name="Albersmeier A."/>
            <person name="Kalinowski J."/>
            <person name="Ruckert C."/>
        </authorList>
    </citation>
    <scope>NUCLEOTIDE SEQUENCE</scope>
    <source>
        <strain evidence="1">CGMCC 4.5737</strain>
    </source>
</reference>
<keyword evidence="2" id="KW-1185">Reference proteome</keyword>
<dbReference type="EMBL" id="BMMK01000038">
    <property type="protein sequence ID" value="GGM76955.1"/>
    <property type="molecule type" value="Genomic_DNA"/>
</dbReference>
<comment type="caution">
    <text evidence="1">The sequence shown here is derived from an EMBL/GenBank/DDBJ whole genome shotgun (WGS) entry which is preliminary data.</text>
</comment>
<gene>
    <name evidence="1" type="ORF">GCM10012275_54530</name>
</gene>
<protein>
    <submittedName>
        <fullName evidence="1">Uncharacterized protein</fullName>
    </submittedName>
</protein>
<dbReference type="AlphaFoldDB" id="A0A8J3FXV7"/>
<proteinExistence type="predicted"/>
<evidence type="ECO:0000313" key="2">
    <source>
        <dbReference type="Proteomes" id="UP000637578"/>
    </source>
</evidence>
<accession>A0A8J3FXV7</accession>
<reference evidence="1" key="2">
    <citation type="submission" date="2020-09" db="EMBL/GenBank/DDBJ databases">
        <authorList>
            <person name="Sun Q."/>
            <person name="Zhou Y."/>
        </authorList>
    </citation>
    <scope>NUCLEOTIDE SEQUENCE</scope>
    <source>
        <strain evidence="1">CGMCC 4.5737</strain>
    </source>
</reference>
<name>A0A8J3FXV7_9PSEU</name>
<dbReference type="Proteomes" id="UP000637578">
    <property type="component" value="Unassembled WGS sequence"/>
</dbReference>
<evidence type="ECO:0000313" key="1">
    <source>
        <dbReference type="EMBL" id="GGM76955.1"/>
    </source>
</evidence>
<organism evidence="1 2">
    <name type="scientific">Longimycelium tulufanense</name>
    <dbReference type="NCBI Taxonomy" id="907463"/>
    <lineage>
        <taxon>Bacteria</taxon>
        <taxon>Bacillati</taxon>
        <taxon>Actinomycetota</taxon>
        <taxon>Actinomycetes</taxon>
        <taxon>Pseudonocardiales</taxon>
        <taxon>Pseudonocardiaceae</taxon>
        <taxon>Longimycelium</taxon>
    </lineage>
</organism>
<sequence>MPRTDLTVKTVSSSTPIPDMLGSTTAVDAANGMQFVYTGGKRTLVVNNASAGSITVTIPTPSGAGLDGLDVPDRIVTVDAGKLAVIREFATALQSDGKVYVDFSASTSVTAVVVEDT</sequence>